<evidence type="ECO:0000313" key="3">
    <source>
        <dbReference type="Proteomes" id="UP001162131"/>
    </source>
</evidence>
<sequence>MEGGKKPQIYFSISAFIVLLCIFQEEFFMLPIESLFPGHAIYYIITFVLRYPNSHQIRRILVTFSLSFGEVILTSLIFGADLHRSFTILITEFVVIYIAHTLLSPREIYESFKNKAFRTVVFNLEAIWRAILLVSAMHSVITIHKLSQYSIVLGVLIGVMKMATAAIVHVIDGFLCVDVPVREIEVSGVGIYFRNGIIVSTLSLILLSISETGTSYDILYETTPDYAKLITSIYFMLWYTHDSIEYGSFFK</sequence>
<feature type="transmembrane region" description="Helical" evidence="1">
    <location>
        <begin position="149"/>
        <end position="171"/>
    </location>
</feature>
<dbReference type="Proteomes" id="UP001162131">
    <property type="component" value="Unassembled WGS sequence"/>
</dbReference>
<feature type="transmembrane region" description="Helical" evidence="1">
    <location>
        <begin position="126"/>
        <end position="143"/>
    </location>
</feature>
<feature type="transmembrane region" description="Helical" evidence="1">
    <location>
        <begin position="86"/>
        <end position="105"/>
    </location>
</feature>
<keyword evidence="1" id="KW-1133">Transmembrane helix</keyword>
<feature type="transmembrane region" description="Helical" evidence="1">
    <location>
        <begin position="60"/>
        <end position="80"/>
    </location>
</feature>
<keyword evidence="1" id="KW-0812">Transmembrane</keyword>
<dbReference type="EMBL" id="CAJZBQ010000016">
    <property type="protein sequence ID" value="CAG9316518.1"/>
    <property type="molecule type" value="Genomic_DNA"/>
</dbReference>
<proteinExistence type="predicted"/>
<gene>
    <name evidence="2" type="ORF">BSTOLATCC_MIC16628</name>
</gene>
<feature type="transmembrane region" description="Helical" evidence="1">
    <location>
        <begin position="9"/>
        <end position="30"/>
    </location>
</feature>
<protein>
    <submittedName>
        <fullName evidence="2">Uncharacterized protein</fullName>
    </submittedName>
</protein>
<keyword evidence="1" id="KW-0472">Membrane</keyword>
<accession>A0AAU9IR58</accession>
<comment type="caution">
    <text evidence="2">The sequence shown here is derived from an EMBL/GenBank/DDBJ whole genome shotgun (WGS) entry which is preliminary data.</text>
</comment>
<dbReference type="AlphaFoldDB" id="A0AAU9IR58"/>
<name>A0AAU9IR58_9CILI</name>
<evidence type="ECO:0000313" key="2">
    <source>
        <dbReference type="EMBL" id="CAG9316518.1"/>
    </source>
</evidence>
<evidence type="ECO:0000256" key="1">
    <source>
        <dbReference type="SAM" id="Phobius"/>
    </source>
</evidence>
<feature type="transmembrane region" description="Helical" evidence="1">
    <location>
        <begin position="191"/>
        <end position="210"/>
    </location>
</feature>
<organism evidence="2 3">
    <name type="scientific">Blepharisma stoltei</name>
    <dbReference type="NCBI Taxonomy" id="1481888"/>
    <lineage>
        <taxon>Eukaryota</taxon>
        <taxon>Sar</taxon>
        <taxon>Alveolata</taxon>
        <taxon>Ciliophora</taxon>
        <taxon>Postciliodesmatophora</taxon>
        <taxon>Heterotrichea</taxon>
        <taxon>Heterotrichida</taxon>
        <taxon>Blepharismidae</taxon>
        <taxon>Blepharisma</taxon>
    </lineage>
</organism>
<keyword evidence="3" id="KW-1185">Reference proteome</keyword>
<reference evidence="2" key="1">
    <citation type="submission" date="2021-09" db="EMBL/GenBank/DDBJ databases">
        <authorList>
            <consortium name="AG Swart"/>
            <person name="Singh M."/>
            <person name="Singh A."/>
            <person name="Seah K."/>
            <person name="Emmerich C."/>
        </authorList>
    </citation>
    <scope>NUCLEOTIDE SEQUENCE</scope>
    <source>
        <strain evidence="2">ATCC30299</strain>
    </source>
</reference>